<dbReference type="Proteomes" id="UP000789901">
    <property type="component" value="Unassembled WGS sequence"/>
</dbReference>
<proteinExistence type="predicted"/>
<organism evidence="1 2">
    <name type="scientific">Gigaspora margarita</name>
    <dbReference type="NCBI Taxonomy" id="4874"/>
    <lineage>
        <taxon>Eukaryota</taxon>
        <taxon>Fungi</taxon>
        <taxon>Fungi incertae sedis</taxon>
        <taxon>Mucoromycota</taxon>
        <taxon>Glomeromycotina</taxon>
        <taxon>Glomeromycetes</taxon>
        <taxon>Diversisporales</taxon>
        <taxon>Gigasporaceae</taxon>
        <taxon>Gigaspora</taxon>
    </lineage>
</organism>
<feature type="non-terminal residue" evidence="1">
    <location>
        <position position="85"/>
    </location>
</feature>
<comment type="caution">
    <text evidence="1">The sequence shown here is derived from an EMBL/GenBank/DDBJ whole genome shotgun (WGS) entry which is preliminary data.</text>
</comment>
<keyword evidence="2" id="KW-1185">Reference proteome</keyword>
<evidence type="ECO:0000313" key="2">
    <source>
        <dbReference type="Proteomes" id="UP000789901"/>
    </source>
</evidence>
<protein>
    <submittedName>
        <fullName evidence="1">27372_t:CDS:1</fullName>
    </submittedName>
</protein>
<dbReference type="EMBL" id="CAJVQB010065205">
    <property type="protein sequence ID" value="CAG8841216.1"/>
    <property type="molecule type" value="Genomic_DNA"/>
</dbReference>
<sequence>MNNFICEIVLSVHGNDKINVDGFLMVKDKSCNNAFYCVKEHTHSAQASQAEVVKMIARIKDQAQLTREKPAQVLQTVITDSPQYV</sequence>
<name>A0ABN7WV25_GIGMA</name>
<evidence type="ECO:0000313" key="1">
    <source>
        <dbReference type="EMBL" id="CAG8841216.1"/>
    </source>
</evidence>
<gene>
    <name evidence="1" type="ORF">GMARGA_LOCUS35307</name>
</gene>
<reference evidence="1 2" key="1">
    <citation type="submission" date="2021-06" db="EMBL/GenBank/DDBJ databases">
        <authorList>
            <person name="Kallberg Y."/>
            <person name="Tangrot J."/>
            <person name="Rosling A."/>
        </authorList>
    </citation>
    <scope>NUCLEOTIDE SEQUENCE [LARGE SCALE GENOMIC DNA]</scope>
    <source>
        <strain evidence="1 2">120-4 pot B 10/14</strain>
    </source>
</reference>
<accession>A0ABN7WV25</accession>